<keyword evidence="2" id="KW-1185">Reference proteome</keyword>
<gene>
    <name evidence="1" type="ORF">GGX14DRAFT_542367</name>
</gene>
<organism evidence="1 2">
    <name type="scientific">Mycena pura</name>
    <dbReference type="NCBI Taxonomy" id="153505"/>
    <lineage>
        <taxon>Eukaryota</taxon>
        <taxon>Fungi</taxon>
        <taxon>Dikarya</taxon>
        <taxon>Basidiomycota</taxon>
        <taxon>Agaricomycotina</taxon>
        <taxon>Agaricomycetes</taxon>
        <taxon>Agaricomycetidae</taxon>
        <taxon>Agaricales</taxon>
        <taxon>Marasmiineae</taxon>
        <taxon>Mycenaceae</taxon>
        <taxon>Mycena</taxon>
    </lineage>
</organism>
<proteinExistence type="predicted"/>
<accession>A0AAD6VQC9</accession>
<protein>
    <submittedName>
        <fullName evidence="1">Uncharacterized protein</fullName>
    </submittedName>
</protein>
<dbReference type="Proteomes" id="UP001219525">
    <property type="component" value="Unassembled WGS sequence"/>
</dbReference>
<comment type="caution">
    <text evidence="1">The sequence shown here is derived from an EMBL/GenBank/DDBJ whole genome shotgun (WGS) entry which is preliminary data.</text>
</comment>
<sequence>MPDTSLPDEIISEILSPALKVADDAFTDTSKVSPFADYSESTSAYLLVCKSWLRVATPLLYNVVVLRSKAQAKALERALVGNKHLGQFIKKLRVEGGYGQPMHTILKCASNVSDLCLTLEIFSQDSTEGLCKGLHLINPTCLILRDVSYKLLKNKMVTKLVGAMAAAILKWDRLCVLYWPYNGLECRLAIAQPLVQAKRLHTIVIPSVMSAPVAWKLFKECPLRLIQVKRPVDSESDLDLDLEEWIAEHPGLAALLKDAPRDSGDVELLHVTPALNPFFIPMSTASTDVQDTVWSRVLYFAMSVPELAADLARDDIPLRFPLLLVSKKYHDSFSAELLKSTLSRQPTLGPQIRTICAILRSYVRPSARPMFAILSKTSGLVRITSASTRRIFKDHDDDFNDFDSDIDDDDDEDEDDNYFLGMHGSISWMAFDAMTRTSGASLREFSVRIKTQQNVSPTVFSHLVELRKMEWRCRTTFVCDATTPVTALPKLSDLTVGKSDKSFLTSLSLMMLPSLRRVALRCDGTGENFLRLHGNKLSELEIPISCVKEFGVNVLDLCPNVCTLSLLWRGNDFLDEKTFLSLTPAASLTKMRMLLFSDDFWEKDARTRCQQSIATLPQKSLPNLREVWVSAFRWPTSERDIAKDHWVRIAESLLERSVDLTDRTGKKWRPRLKARGRSSK</sequence>
<name>A0AAD6VQC9_9AGAR</name>
<evidence type="ECO:0000313" key="1">
    <source>
        <dbReference type="EMBL" id="KAJ7213485.1"/>
    </source>
</evidence>
<dbReference type="AlphaFoldDB" id="A0AAD6VQC9"/>
<evidence type="ECO:0000313" key="2">
    <source>
        <dbReference type="Proteomes" id="UP001219525"/>
    </source>
</evidence>
<dbReference type="EMBL" id="JARJCW010000021">
    <property type="protein sequence ID" value="KAJ7213485.1"/>
    <property type="molecule type" value="Genomic_DNA"/>
</dbReference>
<reference evidence="1" key="1">
    <citation type="submission" date="2023-03" db="EMBL/GenBank/DDBJ databases">
        <title>Massive genome expansion in bonnet fungi (Mycena s.s.) driven by repeated elements and novel gene families across ecological guilds.</title>
        <authorList>
            <consortium name="Lawrence Berkeley National Laboratory"/>
            <person name="Harder C.B."/>
            <person name="Miyauchi S."/>
            <person name="Viragh M."/>
            <person name="Kuo A."/>
            <person name="Thoen E."/>
            <person name="Andreopoulos B."/>
            <person name="Lu D."/>
            <person name="Skrede I."/>
            <person name="Drula E."/>
            <person name="Henrissat B."/>
            <person name="Morin E."/>
            <person name="Kohler A."/>
            <person name="Barry K."/>
            <person name="LaButti K."/>
            <person name="Morin E."/>
            <person name="Salamov A."/>
            <person name="Lipzen A."/>
            <person name="Mereny Z."/>
            <person name="Hegedus B."/>
            <person name="Baldrian P."/>
            <person name="Stursova M."/>
            <person name="Weitz H."/>
            <person name="Taylor A."/>
            <person name="Grigoriev I.V."/>
            <person name="Nagy L.G."/>
            <person name="Martin F."/>
            <person name="Kauserud H."/>
        </authorList>
    </citation>
    <scope>NUCLEOTIDE SEQUENCE</scope>
    <source>
        <strain evidence="1">9144</strain>
    </source>
</reference>